<dbReference type="PANTHER" id="PTHR42756:SF1">
    <property type="entry name" value="TRANSCRIPTIONAL REPRESSOR OF EMRAB OPERON"/>
    <property type="match status" value="1"/>
</dbReference>
<dbReference type="SUPFAM" id="SSF46785">
    <property type="entry name" value="Winged helix' DNA-binding domain"/>
    <property type="match status" value="1"/>
</dbReference>
<dbReference type="Gene3D" id="1.10.10.10">
    <property type="entry name" value="Winged helix-like DNA-binding domain superfamily/Winged helix DNA-binding domain"/>
    <property type="match status" value="1"/>
</dbReference>
<dbReference type="PROSITE" id="PS50995">
    <property type="entry name" value="HTH_MARR_2"/>
    <property type="match status" value="1"/>
</dbReference>
<name>A0ABW5RHY7_9MICO</name>
<evidence type="ECO:0000256" key="1">
    <source>
        <dbReference type="ARBA" id="ARBA00023015"/>
    </source>
</evidence>
<protein>
    <submittedName>
        <fullName evidence="5">MarR family winged helix-turn-helix transcriptional regulator</fullName>
    </submittedName>
</protein>
<dbReference type="InterPro" id="IPR023187">
    <property type="entry name" value="Tscrpt_reg_MarR-type_CS"/>
</dbReference>
<keyword evidence="1" id="KW-0805">Transcription regulation</keyword>
<evidence type="ECO:0000256" key="3">
    <source>
        <dbReference type="ARBA" id="ARBA00023163"/>
    </source>
</evidence>
<evidence type="ECO:0000259" key="4">
    <source>
        <dbReference type="PROSITE" id="PS50995"/>
    </source>
</evidence>
<evidence type="ECO:0000313" key="6">
    <source>
        <dbReference type="Proteomes" id="UP001597453"/>
    </source>
</evidence>
<dbReference type="Pfam" id="PF12802">
    <property type="entry name" value="MarR_2"/>
    <property type="match status" value="1"/>
</dbReference>
<dbReference type="InterPro" id="IPR036388">
    <property type="entry name" value="WH-like_DNA-bd_sf"/>
</dbReference>
<keyword evidence="6" id="KW-1185">Reference proteome</keyword>
<reference evidence="6" key="1">
    <citation type="journal article" date="2019" name="Int. J. Syst. Evol. Microbiol.">
        <title>The Global Catalogue of Microorganisms (GCM) 10K type strain sequencing project: providing services to taxonomists for standard genome sequencing and annotation.</title>
        <authorList>
            <consortium name="The Broad Institute Genomics Platform"/>
            <consortium name="The Broad Institute Genome Sequencing Center for Infectious Disease"/>
            <person name="Wu L."/>
            <person name="Ma J."/>
        </authorList>
    </citation>
    <scope>NUCLEOTIDE SEQUENCE [LARGE SCALE GENOMIC DNA]</scope>
    <source>
        <strain evidence="6">TISTR 1511</strain>
    </source>
</reference>
<keyword evidence="2" id="KW-0238">DNA-binding</keyword>
<feature type="domain" description="HTH marR-type" evidence="4">
    <location>
        <begin position="27"/>
        <end position="162"/>
    </location>
</feature>
<comment type="caution">
    <text evidence="5">The sequence shown here is derived from an EMBL/GenBank/DDBJ whole genome shotgun (WGS) entry which is preliminary data.</text>
</comment>
<proteinExistence type="predicted"/>
<dbReference type="Proteomes" id="UP001597453">
    <property type="component" value="Unassembled WGS sequence"/>
</dbReference>
<keyword evidence="3" id="KW-0804">Transcription</keyword>
<dbReference type="RefSeq" id="WP_066059384.1">
    <property type="nucleotide sequence ID" value="NZ_JBHUNF010000002.1"/>
</dbReference>
<sequence length="185" mass="20324">MREASTDTVDAIVTQWSTQRPDLDFTPLSVFSRISRIDKHLDALRRRAFAAAGLDLAEFDVLSALRRAGEPFALSPKQLLETNLVSSGTMTNRIDRLARRGLVLREADPTDRRSVRVKLTPEGKVRADSAILALVNVEQQVLADIPEDELETFIAQLRALALRISDTSPAAAPTASSPASTKQEF</sequence>
<dbReference type="PROSITE" id="PS01117">
    <property type="entry name" value="HTH_MARR_1"/>
    <property type="match status" value="1"/>
</dbReference>
<dbReference type="PRINTS" id="PR00598">
    <property type="entry name" value="HTHMARR"/>
</dbReference>
<dbReference type="PANTHER" id="PTHR42756">
    <property type="entry name" value="TRANSCRIPTIONAL REGULATOR, MARR"/>
    <property type="match status" value="1"/>
</dbReference>
<dbReference type="EMBL" id="JBHUNF010000002">
    <property type="protein sequence ID" value="MFD2674306.1"/>
    <property type="molecule type" value="Genomic_DNA"/>
</dbReference>
<dbReference type="InterPro" id="IPR000835">
    <property type="entry name" value="HTH_MarR-typ"/>
</dbReference>
<organism evidence="5 6">
    <name type="scientific">Gulosibacter bifidus</name>
    <dbReference type="NCBI Taxonomy" id="272239"/>
    <lineage>
        <taxon>Bacteria</taxon>
        <taxon>Bacillati</taxon>
        <taxon>Actinomycetota</taxon>
        <taxon>Actinomycetes</taxon>
        <taxon>Micrococcales</taxon>
        <taxon>Microbacteriaceae</taxon>
        <taxon>Gulosibacter</taxon>
    </lineage>
</organism>
<evidence type="ECO:0000313" key="5">
    <source>
        <dbReference type="EMBL" id="MFD2674306.1"/>
    </source>
</evidence>
<dbReference type="InterPro" id="IPR036390">
    <property type="entry name" value="WH_DNA-bd_sf"/>
</dbReference>
<evidence type="ECO:0000256" key="2">
    <source>
        <dbReference type="ARBA" id="ARBA00023125"/>
    </source>
</evidence>
<accession>A0ABW5RHY7</accession>
<gene>
    <name evidence="5" type="ORF">ACFSUQ_03195</name>
</gene>
<dbReference type="SMART" id="SM00347">
    <property type="entry name" value="HTH_MARR"/>
    <property type="match status" value="1"/>
</dbReference>